<keyword evidence="4 9" id="KW-0472">Membrane</keyword>
<dbReference type="InterPro" id="IPR004089">
    <property type="entry name" value="MCPsignal_dom"/>
</dbReference>
<evidence type="ECO:0000259" key="10">
    <source>
        <dbReference type="PROSITE" id="PS50111"/>
    </source>
</evidence>
<dbReference type="SUPFAM" id="SSF58104">
    <property type="entry name" value="Methyl-accepting chemotaxis protein (MCP) signaling domain"/>
    <property type="match status" value="1"/>
</dbReference>
<evidence type="ECO:0000256" key="3">
    <source>
        <dbReference type="ARBA" id="ARBA00022989"/>
    </source>
</evidence>
<evidence type="ECO:0000256" key="1">
    <source>
        <dbReference type="ARBA" id="ARBA00004141"/>
    </source>
</evidence>
<evidence type="ECO:0000256" key="5">
    <source>
        <dbReference type="ARBA" id="ARBA00023224"/>
    </source>
</evidence>
<feature type="domain" description="HAMP" evidence="11">
    <location>
        <begin position="213"/>
        <end position="267"/>
    </location>
</feature>
<dbReference type="PRINTS" id="PR00260">
    <property type="entry name" value="CHEMTRNSDUCR"/>
</dbReference>
<dbReference type="GO" id="GO:0006935">
    <property type="term" value="P:chemotaxis"/>
    <property type="evidence" value="ECO:0007669"/>
    <property type="project" value="InterPro"/>
</dbReference>
<evidence type="ECO:0000256" key="9">
    <source>
        <dbReference type="SAM" id="Phobius"/>
    </source>
</evidence>
<dbReference type="Gene3D" id="1.10.287.950">
    <property type="entry name" value="Methyl-accepting chemotaxis protein"/>
    <property type="match status" value="1"/>
</dbReference>
<keyword evidence="13" id="KW-1185">Reference proteome</keyword>
<dbReference type="PANTHER" id="PTHR32089">
    <property type="entry name" value="METHYL-ACCEPTING CHEMOTAXIS PROTEIN MCPB"/>
    <property type="match status" value="1"/>
</dbReference>
<reference evidence="12 13" key="1">
    <citation type="submission" date="2018-05" db="EMBL/GenBank/DDBJ databases">
        <title>Vibrio limimaris sp. nov., isolated from marine sediment.</title>
        <authorList>
            <person name="Li C.-M."/>
        </authorList>
    </citation>
    <scope>NUCLEOTIDE SEQUENCE [LARGE SCALE GENOMIC DNA]</scope>
    <source>
        <strain evidence="12 13">E4404</strain>
    </source>
</reference>
<dbReference type="PROSITE" id="PS50885">
    <property type="entry name" value="HAMP"/>
    <property type="match status" value="1"/>
</dbReference>
<dbReference type="Proteomes" id="UP000245362">
    <property type="component" value="Unassembled WGS sequence"/>
</dbReference>
<evidence type="ECO:0000313" key="13">
    <source>
        <dbReference type="Proteomes" id="UP000245362"/>
    </source>
</evidence>
<dbReference type="InterPro" id="IPR004090">
    <property type="entry name" value="Chemotax_Me-accpt_rcpt"/>
</dbReference>
<name>A0A2U3B6C2_9VIBR</name>
<dbReference type="OrthoDB" id="2489132at2"/>
<keyword evidence="8" id="KW-0175">Coiled coil</keyword>
<dbReference type="PANTHER" id="PTHR32089:SF119">
    <property type="entry name" value="METHYL-ACCEPTING CHEMOTAXIS PROTEIN CTPL"/>
    <property type="match status" value="1"/>
</dbReference>
<keyword evidence="2 9" id="KW-0812">Transmembrane</keyword>
<dbReference type="PROSITE" id="PS50111">
    <property type="entry name" value="CHEMOTAXIS_TRANSDUC_2"/>
    <property type="match status" value="1"/>
</dbReference>
<evidence type="ECO:0000259" key="11">
    <source>
        <dbReference type="PROSITE" id="PS50885"/>
    </source>
</evidence>
<dbReference type="CDD" id="cd06225">
    <property type="entry name" value="HAMP"/>
    <property type="match status" value="1"/>
</dbReference>
<feature type="coiled-coil region" evidence="8">
    <location>
        <begin position="143"/>
        <end position="170"/>
    </location>
</feature>
<dbReference type="Pfam" id="PF00015">
    <property type="entry name" value="MCPsignal"/>
    <property type="match status" value="1"/>
</dbReference>
<keyword evidence="5 7" id="KW-0807">Transducer</keyword>
<dbReference type="Pfam" id="PF00672">
    <property type="entry name" value="HAMP"/>
    <property type="match status" value="1"/>
</dbReference>
<accession>A0A2U3B6C2</accession>
<dbReference type="AlphaFoldDB" id="A0A2U3B6C2"/>
<keyword evidence="3 9" id="KW-1133">Transmembrane helix</keyword>
<evidence type="ECO:0000256" key="2">
    <source>
        <dbReference type="ARBA" id="ARBA00022692"/>
    </source>
</evidence>
<evidence type="ECO:0000256" key="7">
    <source>
        <dbReference type="PROSITE-ProRule" id="PRU00284"/>
    </source>
</evidence>
<dbReference type="FunFam" id="1.10.287.950:FF:000001">
    <property type="entry name" value="Methyl-accepting chemotaxis sensory transducer"/>
    <property type="match status" value="1"/>
</dbReference>
<dbReference type="GO" id="GO:0007165">
    <property type="term" value="P:signal transduction"/>
    <property type="evidence" value="ECO:0007669"/>
    <property type="project" value="UniProtKB-KW"/>
</dbReference>
<evidence type="ECO:0000256" key="6">
    <source>
        <dbReference type="ARBA" id="ARBA00029447"/>
    </source>
</evidence>
<sequence length="544" mass="60103">MMFQFSISKKILLSLALIPISIVISAAVSYIQSQKQANATMNLYQLVQPANDSLEDAYRDFYQAIVAVDGIVRAETDKERTYHIGQFKDDAYKAIPRLQKTAVLYEHNLLPENKRFELEALIRESEELIQLYEPIVKDPESASEYYQNNSEKLENKFKQVRKKLKLVHNQITQEQAILKEEVATSVKASEKVLIFSYLIILVTVVFSLRITRTFVIRPIVNIDRAMGDIAKGEGDLSRRLNVASKDEIGSLAESFNLFVSKIQQTVGGVIESSDNVKQGASSVKSATELATTFSQAQQKESELIATAVAQMQTSSRNVSEHANEAAQFSHQATEGTNVVSVNISTALTSINELSQEIEQAGEVIHLLDSDVANIASVLDVIREIAEQTNLLALNAAIEAARAGEQGRGFAVVADEVRSLAGRTQQSTGEIHAMIERLQGGARKAVQSMEQSQVRSQHTIDSATAVSESIDMIRQSIEKTNMMNSEIAAAAEEQSAVSEEINQNIQKIAYNSSEMVSRLVESDQISHSLTQVSEKLNEQVSEFKV</sequence>
<dbReference type="GO" id="GO:0016020">
    <property type="term" value="C:membrane"/>
    <property type="evidence" value="ECO:0007669"/>
    <property type="project" value="UniProtKB-SubCell"/>
</dbReference>
<feature type="domain" description="Methyl-accepting transducer" evidence="10">
    <location>
        <begin position="272"/>
        <end position="508"/>
    </location>
</feature>
<proteinExistence type="inferred from homology"/>
<evidence type="ECO:0000313" key="12">
    <source>
        <dbReference type="EMBL" id="PWI32346.1"/>
    </source>
</evidence>
<dbReference type="InterPro" id="IPR003660">
    <property type="entry name" value="HAMP_dom"/>
</dbReference>
<dbReference type="CDD" id="cd11386">
    <property type="entry name" value="MCP_signal"/>
    <property type="match status" value="1"/>
</dbReference>
<dbReference type="GO" id="GO:0004888">
    <property type="term" value="F:transmembrane signaling receptor activity"/>
    <property type="evidence" value="ECO:0007669"/>
    <property type="project" value="InterPro"/>
</dbReference>
<dbReference type="SMART" id="SM00283">
    <property type="entry name" value="MA"/>
    <property type="match status" value="1"/>
</dbReference>
<evidence type="ECO:0000256" key="4">
    <source>
        <dbReference type="ARBA" id="ARBA00023136"/>
    </source>
</evidence>
<comment type="similarity">
    <text evidence="6">Belongs to the methyl-accepting chemotaxis (MCP) protein family.</text>
</comment>
<feature type="transmembrane region" description="Helical" evidence="9">
    <location>
        <begin position="192"/>
        <end position="210"/>
    </location>
</feature>
<organism evidence="12 13">
    <name type="scientific">Vibrio albus</name>
    <dbReference type="NCBI Taxonomy" id="2200953"/>
    <lineage>
        <taxon>Bacteria</taxon>
        <taxon>Pseudomonadati</taxon>
        <taxon>Pseudomonadota</taxon>
        <taxon>Gammaproteobacteria</taxon>
        <taxon>Vibrionales</taxon>
        <taxon>Vibrionaceae</taxon>
        <taxon>Vibrio</taxon>
    </lineage>
</organism>
<comment type="caution">
    <text evidence="12">The sequence shown here is derived from an EMBL/GenBank/DDBJ whole genome shotgun (WGS) entry which is preliminary data.</text>
</comment>
<evidence type="ECO:0000256" key="8">
    <source>
        <dbReference type="SAM" id="Coils"/>
    </source>
</evidence>
<dbReference type="SMART" id="SM00304">
    <property type="entry name" value="HAMP"/>
    <property type="match status" value="1"/>
</dbReference>
<protein>
    <submittedName>
        <fullName evidence="12">Methyl-accepting chemotaxis protein</fullName>
    </submittedName>
</protein>
<comment type="subcellular location">
    <subcellularLocation>
        <location evidence="1">Membrane</location>
        <topology evidence="1">Multi-pass membrane protein</topology>
    </subcellularLocation>
</comment>
<gene>
    <name evidence="12" type="ORF">DI392_16900</name>
</gene>
<dbReference type="EMBL" id="QFWT01000010">
    <property type="protein sequence ID" value="PWI32346.1"/>
    <property type="molecule type" value="Genomic_DNA"/>
</dbReference>